<protein>
    <recommendedName>
        <fullName evidence="1">SnoaL-like domain-containing protein</fullName>
    </recommendedName>
</protein>
<evidence type="ECO:0000313" key="3">
    <source>
        <dbReference type="Proteomes" id="UP000016568"/>
    </source>
</evidence>
<reference evidence="2 3" key="1">
    <citation type="submission" date="2013-09" db="EMBL/GenBank/DDBJ databases">
        <title>Whole genome shotgun sequence of Novosphingobium tardaugens NBRC 16725.</title>
        <authorList>
            <person name="Isaki S."/>
            <person name="Hosoyama A."/>
            <person name="Tsuchikane K."/>
            <person name="Katsumata H."/>
            <person name="Ando Y."/>
            <person name="Yamazaki S."/>
            <person name="Fujita N."/>
        </authorList>
    </citation>
    <scope>NUCLEOTIDE SEQUENCE [LARGE SCALE GENOMIC DNA]</scope>
    <source>
        <strain evidence="2 3">NBRC 16725</strain>
    </source>
</reference>
<dbReference type="InterPro" id="IPR032710">
    <property type="entry name" value="NTF2-like_dom_sf"/>
</dbReference>
<sequence>MQEQFENLLAVRAIEQNIIAIARAMDSHDWDAIHAITAEDVVADMGTGRLEGPHAITDLMRHYLERCGTTQHLIGNIVVDVSGEVATSRAYVHDSHLPPDNSSEVYFTLGDYHDRWEKRGGRWLMVERIKHNRANVGSLNKVFGL</sequence>
<comment type="caution">
    <text evidence="2">The sequence shown here is derived from an EMBL/GenBank/DDBJ whole genome shotgun (WGS) entry which is preliminary data.</text>
</comment>
<accession>U2ZPV5</accession>
<dbReference type="SUPFAM" id="SSF54427">
    <property type="entry name" value="NTF2-like"/>
    <property type="match status" value="1"/>
</dbReference>
<dbReference type="CDD" id="cd00531">
    <property type="entry name" value="NTF2_like"/>
    <property type="match status" value="1"/>
</dbReference>
<gene>
    <name evidence="2" type="ORF">NT2_01_01570</name>
</gene>
<dbReference type="OrthoDB" id="7585039at2"/>
<evidence type="ECO:0000313" key="2">
    <source>
        <dbReference type="EMBL" id="GAD47389.1"/>
    </source>
</evidence>
<dbReference type="Pfam" id="PF13577">
    <property type="entry name" value="SnoaL_4"/>
    <property type="match status" value="1"/>
</dbReference>
<dbReference type="InterPro" id="IPR037401">
    <property type="entry name" value="SnoaL-like"/>
</dbReference>
<dbReference type="KEGG" id="ntd:EGO55_16360"/>
<name>U2ZPV5_9SPHN</name>
<evidence type="ECO:0000259" key="1">
    <source>
        <dbReference type="Pfam" id="PF13577"/>
    </source>
</evidence>
<proteinExistence type="predicted"/>
<organism evidence="2 3">
    <name type="scientific">Caenibius tardaugens NBRC 16725</name>
    <dbReference type="NCBI Taxonomy" id="1219035"/>
    <lineage>
        <taxon>Bacteria</taxon>
        <taxon>Pseudomonadati</taxon>
        <taxon>Pseudomonadota</taxon>
        <taxon>Alphaproteobacteria</taxon>
        <taxon>Sphingomonadales</taxon>
        <taxon>Erythrobacteraceae</taxon>
        <taxon>Caenibius</taxon>
    </lineage>
</organism>
<dbReference type="Gene3D" id="3.10.450.50">
    <property type="match status" value="1"/>
</dbReference>
<dbReference type="EMBL" id="BASZ01000001">
    <property type="protein sequence ID" value="GAD47389.1"/>
    <property type="molecule type" value="Genomic_DNA"/>
</dbReference>
<dbReference type="AlphaFoldDB" id="U2ZPV5"/>
<dbReference type="Proteomes" id="UP000016568">
    <property type="component" value="Unassembled WGS sequence"/>
</dbReference>
<keyword evidence="3" id="KW-1185">Reference proteome</keyword>
<feature type="domain" description="SnoaL-like" evidence="1">
    <location>
        <begin position="7"/>
        <end position="128"/>
    </location>
</feature>
<dbReference type="RefSeq" id="WP_021688296.1">
    <property type="nucleotide sequence ID" value="NZ_BASZ01000001.1"/>
</dbReference>
<dbReference type="eggNOG" id="COG5517">
    <property type="taxonomic scope" value="Bacteria"/>
</dbReference>